<dbReference type="Proteomes" id="UP001159363">
    <property type="component" value="Chromosome X"/>
</dbReference>
<dbReference type="EMBL" id="JARBHB010000004">
    <property type="protein sequence ID" value="KAJ8886663.1"/>
    <property type="molecule type" value="Genomic_DNA"/>
</dbReference>
<evidence type="ECO:0000313" key="1">
    <source>
        <dbReference type="EMBL" id="KAJ8886663.1"/>
    </source>
</evidence>
<protein>
    <recommendedName>
        <fullName evidence="3">Huntingtin</fullName>
    </recommendedName>
</protein>
<evidence type="ECO:0000313" key="2">
    <source>
        <dbReference type="Proteomes" id="UP001159363"/>
    </source>
</evidence>
<proteinExistence type="predicted"/>
<sequence length="140" mass="15899">MYALTFIGLCLKHIVDLYQPLVNFSNEEINTLRPSSSGSLSIYKIPKKPLPTASQKSTLADKQSSTSQVLSRQERVFMFLTDDNKALCHFLLHVIPVLESMFQCSQKDLDPHIKKYAFLAVERFAYQNSKAISHEVNSFA</sequence>
<comment type="caution">
    <text evidence="1">The sequence shown here is derived from an EMBL/GenBank/DDBJ whole genome shotgun (WGS) entry which is preliminary data.</text>
</comment>
<accession>A0ABQ9HQK4</accession>
<name>A0ABQ9HQK4_9NEOP</name>
<reference evidence="1 2" key="1">
    <citation type="submission" date="2023-02" db="EMBL/GenBank/DDBJ databases">
        <title>LHISI_Scaffold_Assembly.</title>
        <authorList>
            <person name="Stuart O.P."/>
            <person name="Cleave R."/>
            <person name="Magrath M.J.L."/>
            <person name="Mikheyev A.S."/>
        </authorList>
    </citation>
    <scope>NUCLEOTIDE SEQUENCE [LARGE SCALE GENOMIC DNA]</scope>
    <source>
        <strain evidence="1">Daus_M_001</strain>
        <tissue evidence="1">Leg muscle</tissue>
    </source>
</reference>
<gene>
    <name evidence="1" type="ORF">PR048_012875</name>
</gene>
<evidence type="ECO:0008006" key="3">
    <source>
        <dbReference type="Google" id="ProtNLM"/>
    </source>
</evidence>
<organism evidence="1 2">
    <name type="scientific">Dryococelus australis</name>
    <dbReference type="NCBI Taxonomy" id="614101"/>
    <lineage>
        <taxon>Eukaryota</taxon>
        <taxon>Metazoa</taxon>
        <taxon>Ecdysozoa</taxon>
        <taxon>Arthropoda</taxon>
        <taxon>Hexapoda</taxon>
        <taxon>Insecta</taxon>
        <taxon>Pterygota</taxon>
        <taxon>Neoptera</taxon>
        <taxon>Polyneoptera</taxon>
        <taxon>Phasmatodea</taxon>
        <taxon>Verophasmatodea</taxon>
        <taxon>Anareolatae</taxon>
        <taxon>Phasmatidae</taxon>
        <taxon>Eurycanthinae</taxon>
        <taxon>Dryococelus</taxon>
    </lineage>
</organism>
<keyword evidence="2" id="KW-1185">Reference proteome</keyword>